<evidence type="ECO:0000313" key="2">
    <source>
        <dbReference type="Proteomes" id="UP000189703"/>
    </source>
</evidence>
<keyword evidence="1" id="KW-0472">Membrane</keyword>
<feature type="transmembrane region" description="Helical" evidence="1">
    <location>
        <begin position="20"/>
        <end position="38"/>
    </location>
</feature>
<gene>
    <name evidence="3" type="primary">LOC104590800</name>
</gene>
<reference evidence="3" key="1">
    <citation type="submission" date="2025-08" db="UniProtKB">
        <authorList>
            <consortium name="RefSeq"/>
        </authorList>
    </citation>
    <scope>IDENTIFICATION</scope>
</reference>
<sequence>MTLQLADHSIKKPHGVIEDVLVKVGKFIFLVGFVVLNFEKDRDCTLILGRPFLNIGKALVDVNEGKLTLRIGDDKVEFNMSKAMKHPMEEELCMRIDVIDSCVKEICQVSEVEQDFKDVNVQHLKPYVVDGELPTPPTVYLDVH</sequence>
<evidence type="ECO:0000256" key="1">
    <source>
        <dbReference type="SAM" id="Phobius"/>
    </source>
</evidence>
<dbReference type="PANTHER" id="PTHR33067:SF9">
    <property type="entry name" value="RNA-DIRECTED DNA POLYMERASE"/>
    <property type="match status" value="1"/>
</dbReference>
<dbReference type="Proteomes" id="UP000189703">
    <property type="component" value="Unplaced"/>
</dbReference>
<dbReference type="Gene3D" id="2.40.70.10">
    <property type="entry name" value="Acid Proteases"/>
    <property type="match status" value="1"/>
</dbReference>
<keyword evidence="1" id="KW-0812">Transmembrane</keyword>
<organism evidence="2 3">
    <name type="scientific">Nelumbo nucifera</name>
    <name type="common">Sacred lotus</name>
    <dbReference type="NCBI Taxonomy" id="4432"/>
    <lineage>
        <taxon>Eukaryota</taxon>
        <taxon>Viridiplantae</taxon>
        <taxon>Streptophyta</taxon>
        <taxon>Embryophyta</taxon>
        <taxon>Tracheophyta</taxon>
        <taxon>Spermatophyta</taxon>
        <taxon>Magnoliopsida</taxon>
        <taxon>Proteales</taxon>
        <taxon>Nelumbonaceae</taxon>
        <taxon>Nelumbo</taxon>
    </lineage>
</organism>
<dbReference type="GeneID" id="104590800"/>
<dbReference type="eggNOG" id="KOG0017">
    <property type="taxonomic scope" value="Eukaryota"/>
</dbReference>
<protein>
    <submittedName>
        <fullName evidence="3">Uncharacterized protein LOC104590800</fullName>
    </submittedName>
</protein>
<dbReference type="OrthoDB" id="1744168at2759"/>
<dbReference type="PANTHER" id="PTHR33067">
    <property type="entry name" value="RNA-DIRECTED DNA POLYMERASE-RELATED"/>
    <property type="match status" value="1"/>
</dbReference>
<dbReference type="InterPro" id="IPR021109">
    <property type="entry name" value="Peptidase_aspartic_dom_sf"/>
</dbReference>
<keyword evidence="2" id="KW-1185">Reference proteome</keyword>
<dbReference type="KEGG" id="nnu:104590800"/>
<dbReference type="AlphaFoldDB" id="A0A1U7ZJA9"/>
<name>A0A1U7ZJA9_NELNU</name>
<evidence type="ECO:0000313" key="3">
    <source>
        <dbReference type="RefSeq" id="XP_010247845.1"/>
    </source>
</evidence>
<dbReference type="InParanoid" id="A0A1U7ZJA9"/>
<keyword evidence="1" id="KW-1133">Transmembrane helix</keyword>
<accession>A0A1U7ZJA9</accession>
<dbReference type="RefSeq" id="XP_010247845.1">
    <property type="nucleotide sequence ID" value="XM_010249543.1"/>
</dbReference>
<proteinExistence type="predicted"/>
<dbReference type="OMA" id="HENMLES"/>